<dbReference type="InterPro" id="IPR050267">
    <property type="entry name" value="Anti-sigma-factor_SerPK"/>
</dbReference>
<protein>
    <recommendedName>
        <fullName evidence="2">Histidine kinase/HSP90-like ATPase domain-containing protein</fullName>
    </recommendedName>
</protein>
<keyword evidence="1" id="KW-0808">Transferase</keyword>
<evidence type="ECO:0000256" key="1">
    <source>
        <dbReference type="ARBA" id="ARBA00022527"/>
    </source>
</evidence>
<dbReference type="AlphaFoldDB" id="Q5YRG1"/>
<keyword evidence="4" id="KW-1185">Reference proteome</keyword>
<dbReference type="Gene3D" id="3.30.750.24">
    <property type="entry name" value="STAS domain"/>
    <property type="match status" value="1"/>
</dbReference>
<organism evidence="3 4">
    <name type="scientific">Nocardia farcinica (strain IFM 10152)</name>
    <dbReference type="NCBI Taxonomy" id="247156"/>
    <lineage>
        <taxon>Bacteria</taxon>
        <taxon>Bacillati</taxon>
        <taxon>Actinomycetota</taxon>
        <taxon>Actinomycetes</taxon>
        <taxon>Mycobacteriales</taxon>
        <taxon>Nocardiaceae</taxon>
        <taxon>Nocardia</taxon>
    </lineage>
</organism>
<dbReference type="CDD" id="cd16936">
    <property type="entry name" value="HATPase_RsbW-like"/>
    <property type="match status" value="1"/>
</dbReference>
<dbReference type="PANTHER" id="PTHR35526">
    <property type="entry name" value="ANTI-SIGMA-F FACTOR RSBW-RELATED"/>
    <property type="match status" value="1"/>
</dbReference>
<dbReference type="Pfam" id="PF13581">
    <property type="entry name" value="HATPase_c_2"/>
    <property type="match status" value="1"/>
</dbReference>
<evidence type="ECO:0000259" key="2">
    <source>
        <dbReference type="Pfam" id="PF13581"/>
    </source>
</evidence>
<dbReference type="InterPro" id="IPR036890">
    <property type="entry name" value="HATPase_C_sf"/>
</dbReference>
<evidence type="ECO:0000313" key="3">
    <source>
        <dbReference type="EMBL" id="BAD59230.1"/>
    </source>
</evidence>
<dbReference type="GO" id="GO:0004674">
    <property type="term" value="F:protein serine/threonine kinase activity"/>
    <property type="evidence" value="ECO:0007669"/>
    <property type="project" value="UniProtKB-KW"/>
</dbReference>
<dbReference type="KEGG" id="nfa:NFA_43810"/>
<dbReference type="STRING" id="247156.NFA_43810"/>
<dbReference type="SUPFAM" id="SSF55874">
    <property type="entry name" value="ATPase domain of HSP90 chaperone/DNA topoisomerase II/histidine kinase"/>
    <property type="match status" value="1"/>
</dbReference>
<dbReference type="Gene3D" id="3.30.565.10">
    <property type="entry name" value="Histidine kinase-like ATPase, C-terminal domain"/>
    <property type="match status" value="1"/>
</dbReference>
<dbReference type="Proteomes" id="UP000006820">
    <property type="component" value="Chromosome"/>
</dbReference>
<proteinExistence type="predicted"/>
<reference evidence="3 4" key="1">
    <citation type="journal article" date="2004" name="Proc. Natl. Acad. Sci. U.S.A.">
        <title>The complete genomic sequence of Nocardia farcinica IFM 10152.</title>
        <authorList>
            <person name="Ishikawa J."/>
            <person name="Yamashita A."/>
            <person name="Mikami Y."/>
            <person name="Hoshino Y."/>
            <person name="Kurita H."/>
            <person name="Hotta K."/>
            <person name="Shiba T."/>
            <person name="Hattori M."/>
        </authorList>
    </citation>
    <scope>NUCLEOTIDE SEQUENCE [LARGE SCALE GENOMIC DNA]</scope>
    <source>
        <strain evidence="3 4">IFM 10152</strain>
    </source>
</reference>
<gene>
    <name evidence="3" type="ordered locus">NFA_43810</name>
</gene>
<dbReference type="HOGENOM" id="CLU_087828_0_0_11"/>
<dbReference type="InterPro" id="IPR003594">
    <property type="entry name" value="HATPase_dom"/>
</dbReference>
<dbReference type="InterPro" id="IPR036513">
    <property type="entry name" value="STAS_dom_sf"/>
</dbReference>
<name>Q5YRG1_NOCFA</name>
<dbReference type="PANTHER" id="PTHR35526:SF3">
    <property type="entry name" value="ANTI-SIGMA-F FACTOR RSBW"/>
    <property type="match status" value="1"/>
</dbReference>
<dbReference type="eggNOG" id="COG1366">
    <property type="taxonomic scope" value="Bacteria"/>
</dbReference>
<keyword evidence="1" id="KW-0723">Serine/threonine-protein kinase</keyword>
<sequence length="264" mass="28570">MDSHGSRGGLLPGSGMVRWRRTRYGECTVLRPAGVLDVESYRRFGDDLVKFAVEEPRALIVALDDLVLGGSSMLTAFSAARARVREWPGVPILLVVAEEADRRAVRAALPQTVPVVGSVPAAAQAVDPPSRQRSERLALYPDIASPGRARRFLRELCRAWGVEHAEADAELVVTELVENALVHGRGDLDLRVELRPDALTVAVADADPHAAVLREAPPGRMRRHGLHAVAAIARAWGCAPRWPSGKVVWASLPIAVAPGLLRKR</sequence>
<feature type="domain" description="Histidine kinase/HSP90-like ATPase" evidence="2">
    <location>
        <begin position="147"/>
        <end position="220"/>
    </location>
</feature>
<evidence type="ECO:0000313" key="4">
    <source>
        <dbReference type="Proteomes" id="UP000006820"/>
    </source>
</evidence>
<dbReference type="EMBL" id="AP006618">
    <property type="protein sequence ID" value="BAD59230.1"/>
    <property type="molecule type" value="Genomic_DNA"/>
</dbReference>
<keyword evidence="1" id="KW-0418">Kinase</keyword>
<accession>Q5YRG1</accession>